<organism evidence="3 4">
    <name type="scientific">Tumebacillus permanentifrigoris</name>
    <dbReference type="NCBI Taxonomy" id="378543"/>
    <lineage>
        <taxon>Bacteria</taxon>
        <taxon>Bacillati</taxon>
        <taxon>Bacillota</taxon>
        <taxon>Bacilli</taxon>
        <taxon>Bacillales</taxon>
        <taxon>Alicyclobacillaceae</taxon>
        <taxon>Tumebacillus</taxon>
    </lineage>
</organism>
<dbReference type="GO" id="GO:0005886">
    <property type="term" value="C:plasma membrane"/>
    <property type="evidence" value="ECO:0007669"/>
    <property type="project" value="UniProtKB-SubCell"/>
</dbReference>
<dbReference type="EMBL" id="QGGL01000005">
    <property type="protein sequence ID" value="PWK14379.1"/>
    <property type="molecule type" value="Genomic_DNA"/>
</dbReference>
<keyword evidence="1" id="KW-1133">Transmembrane helix</keyword>
<keyword evidence="1" id="KW-0812">Transmembrane</keyword>
<dbReference type="PANTHER" id="PTHR40659:SF1">
    <property type="entry name" value="NICKEL_COBALT EFFLUX SYSTEM RCNA"/>
    <property type="match status" value="1"/>
</dbReference>
<dbReference type="GO" id="GO:0006824">
    <property type="term" value="P:cobalt ion transport"/>
    <property type="evidence" value="ECO:0007669"/>
    <property type="project" value="UniProtKB-KW"/>
</dbReference>
<dbReference type="GO" id="GO:0046583">
    <property type="term" value="F:monoatomic cation efflux transmembrane transporter activity"/>
    <property type="evidence" value="ECO:0007669"/>
    <property type="project" value="TreeGrafter"/>
</dbReference>
<dbReference type="GO" id="GO:0010045">
    <property type="term" value="P:response to nickel cation"/>
    <property type="evidence" value="ECO:0007669"/>
    <property type="project" value="TreeGrafter"/>
</dbReference>
<dbReference type="Proteomes" id="UP000245634">
    <property type="component" value="Unassembled WGS sequence"/>
</dbReference>
<reference evidence="3 4" key="1">
    <citation type="submission" date="2018-05" db="EMBL/GenBank/DDBJ databases">
        <title>Genomic Encyclopedia of Type Strains, Phase IV (KMG-IV): sequencing the most valuable type-strain genomes for metagenomic binning, comparative biology and taxonomic classification.</title>
        <authorList>
            <person name="Goeker M."/>
        </authorList>
    </citation>
    <scope>NUCLEOTIDE SEQUENCE [LARGE SCALE GENOMIC DNA]</scope>
    <source>
        <strain evidence="3 4">DSM 18773</strain>
    </source>
</reference>
<comment type="caution">
    <text evidence="3">The sequence shown here is derived from an EMBL/GenBank/DDBJ whole genome shotgun (WGS) entry which is preliminary data.</text>
</comment>
<dbReference type="OrthoDB" id="271709at2"/>
<protein>
    <submittedName>
        <fullName evidence="3">Nickel/cobalt exporter</fullName>
    </submittedName>
</protein>
<feature type="transmembrane region" description="Helical" evidence="1">
    <location>
        <begin position="240"/>
        <end position="261"/>
    </location>
</feature>
<dbReference type="RefSeq" id="WP_109687832.1">
    <property type="nucleotide sequence ID" value="NZ_QGGL01000005.1"/>
</dbReference>
<dbReference type="GO" id="GO:0032025">
    <property type="term" value="P:response to cobalt ion"/>
    <property type="evidence" value="ECO:0007669"/>
    <property type="project" value="TreeGrafter"/>
</dbReference>
<dbReference type="PANTHER" id="PTHR40659">
    <property type="entry name" value="NICKEL/COBALT EFFLUX SYSTEM RCNA"/>
    <property type="match status" value="1"/>
</dbReference>
<keyword evidence="4" id="KW-1185">Reference proteome</keyword>
<dbReference type="InterPro" id="IPR051224">
    <property type="entry name" value="NiCoT_RcnA"/>
</dbReference>
<evidence type="ECO:0000313" key="3">
    <source>
        <dbReference type="EMBL" id="PWK14379.1"/>
    </source>
</evidence>
<feature type="transmembrane region" description="Helical" evidence="1">
    <location>
        <begin position="207"/>
        <end position="228"/>
    </location>
</feature>
<feature type="transmembrane region" description="Helical" evidence="1">
    <location>
        <begin position="42"/>
        <end position="72"/>
    </location>
</feature>
<proteinExistence type="predicted"/>
<gene>
    <name evidence="3" type="ORF">C7459_105136</name>
</gene>
<dbReference type="Pfam" id="PF13386">
    <property type="entry name" value="DsbD_2"/>
    <property type="match status" value="1"/>
</dbReference>
<evidence type="ECO:0000256" key="1">
    <source>
        <dbReference type="SAM" id="Phobius"/>
    </source>
</evidence>
<dbReference type="GO" id="GO:0015099">
    <property type="term" value="F:nickel cation transmembrane transporter activity"/>
    <property type="evidence" value="ECO:0007669"/>
    <property type="project" value="TreeGrafter"/>
</dbReference>
<feature type="transmembrane region" description="Helical" evidence="1">
    <location>
        <begin position="172"/>
        <end position="195"/>
    </location>
</feature>
<name>A0A316DAQ3_9BACL</name>
<dbReference type="InterPro" id="IPR039447">
    <property type="entry name" value="UreH-like_TM_dom"/>
</dbReference>
<evidence type="ECO:0000259" key="2">
    <source>
        <dbReference type="Pfam" id="PF13386"/>
    </source>
</evidence>
<sequence>MDPFVSIPAALGLGALHFLEPGHGKGVMTAYLVSSRARPRDAVLLGFTNAVAHTVSILFLAIVATTALQYLLPQQIEAWLSLISGAVITLIGGRMVLQMLFPPIVSLGRINEREKTYVCSHGHVHVIDEAGHDHHHGHAHAHSHTFEDELHVLDGSGVTAATARANRSTKSLFTIGVLTGLIPCPTSLVMLLTAVGAGQVSLGVGMVLAFSFGGALSLSLLGLLLLKAESKARLFERRGLSNLMAQVSSIVVLMLGILVTYESLFKLGLFQD</sequence>
<feature type="transmembrane region" description="Helical" evidence="1">
    <location>
        <begin position="78"/>
        <end position="97"/>
    </location>
</feature>
<keyword evidence="1" id="KW-0472">Membrane</keyword>
<accession>A0A316DAQ3</accession>
<feature type="domain" description="Urease accessory protein UreH-like transmembrane" evidence="2">
    <location>
        <begin position="162"/>
        <end position="257"/>
    </location>
</feature>
<dbReference type="AlphaFoldDB" id="A0A316DAQ3"/>
<evidence type="ECO:0000313" key="4">
    <source>
        <dbReference type="Proteomes" id="UP000245634"/>
    </source>
</evidence>